<dbReference type="RefSeq" id="WP_261615134.1">
    <property type="nucleotide sequence ID" value="NZ_JALIDZ010000003.1"/>
</dbReference>
<dbReference type="SMART" id="SM00831">
    <property type="entry name" value="Cation_ATPase_N"/>
    <property type="match status" value="1"/>
</dbReference>
<sequence length="902" mass="96463">MATGNGKSRTGDFIAWHALSTRDALERLQTEHTGLSARDAAARLRRFGPNLLPEAPRRPAWLRFLAHFHNVLVYLLIAAAAITVSIGHYVDAVVIVAVVVVNAVIGFVQEGRAEAALEAIRKMLSPQAAVLRDGRRLTLDAAELVPGDVVLLEPGDRVPADLRLLHVKGLEIDEAVLTGESLPVGKQVATVGHDAAIGDRADLAFFGTLVTRGHASGVVVETGPLTEIGRIGTLIEGIGTVTTPLLRRVARFGQGLAAVVLVASAAVFAWGVLVDRFPMGDMFLAAVGLAVAAIPEELPAILTIALAFGVERMARRHAIVRRLPAVEALGSVTVICSDKTGTLTRNDMVVEEVATDDTLYRITGTGYTPDGGVLVENGPVDGAAEPALVELARASGLCSDARLRRDHNGDWHVEGDPMEGALLAFAAKVGIDRDEDSAVMPRLDTIPFESESQLMATLHRVDDGGVIYVKGAPERLLALCDRQRDRVRDERIDLAMWHRRLEDMTAAGERVIAVACRAVPASLTDMEFGDLEEGLTMLGLIGLADPPRPEAISAVADCRAAGIRIKMITGDHPETARAIAGRFGLSTDEVMTGRDFDLLAPGELAQRAAEIDVFARTSPEHKLRLVEALQNKGEIVAMTGDGVNDAPALKRADVGVAMGIKGSEAAKEAAQIVLADDNFASIAKAVQQGRTIYENIRKSIAFMLPTNGGEAMIVIGAILVGLPLPITPIQILWINMVTTVTLALALAVEPAEADIMKRPPRPPGEPIIGAYLIWRTAYVSVLMTVAVFALFIHVESDNGLDHARSLAVNVIVAFEAAYLFNSRFVRRSVLSRRGLFGSVPVLVAVAAVVVLQLVFTYVPLFQTMFDTRSLSLSDWGLVVGAAGGLFLIVETEKLLARRVLWA</sequence>
<dbReference type="GO" id="GO:1902600">
    <property type="term" value="P:proton transmembrane transport"/>
    <property type="evidence" value="ECO:0007669"/>
    <property type="project" value="TreeGrafter"/>
</dbReference>
<dbReference type="InterPro" id="IPR036412">
    <property type="entry name" value="HAD-like_sf"/>
</dbReference>
<organism evidence="12 13">
    <name type="scientific">Microbaculum marinisediminis</name>
    <dbReference type="NCBI Taxonomy" id="2931392"/>
    <lineage>
        <taxon>Bacteria</taxon>
        <taxon>Pseudomonadati</taxon>
        <taxon>Pseudomonadota</taxon>
        <taxon>Alphaproteobacteria</taxon>
        <taxon>Hyphomicrobiales</taxon>
        <taxon>Tepidamorphaceae</taxon>
        <taxon>Microbaculum</taxon>
    </lineage>
</organism>
<dbReference type="InterPro" id="IPR004014">
    <property type="entry name" value="ATPase_P-typ_cation-transptr_N"/>
</dbReference>
<dbReference type="Gene3D" id="1.20.1110.10">
    <property type="entry name" value="Calcium-transporting ATPase, transmembrane domain"/>
    <property type="match status" value="1"/>
</dbReference>
<dbReference type="PRINTS" id="PR00120">
    <property type="entry name" value="HATPASE"/>
</dbReference>
<feature type="transmembrane region" description="Helical" evidence="10">
    <location>
        <begin position="806"/>
        <end position="822"/>
    </location>
</feature>
<dbReference type="GO" id="GO:0036376">
    <property type="term" value="P:sodium ion export across plasma membrane"/>
    <property type="evidence" value="ECO:0007669"/>
    <property type="project" value="TreeGrafter"/>
</dbReference>
<dbReference type="InterPro" id="IPR044492">
    <property type="entry name" value="P_typ_ATPase_HD_dom"/>
</dbReference>
<dbReference type="Pfam" id="PF13246">
    <property type="entry name" value="Cation_ATPase"/>
    <property type="match status" value="1"/>
</dbReference>
<keyword evidence="8 10" id="KW-1133">Transmembrane helix</keyword>
<dbReference type="SFLD" id="SFLDG00002">
    <property type="entry name" value="C1.7:_P-type_atpase_like"/>
    <property type="match status" value="1"/>
</dbReference>
<dbReference type="NCBIfam" id="TIGR01494">
    <property type="entry name" value="ATPase_P-type"/>
    <property type="match status" value="3"/>
</dbReference>
<dbReference type="FunFam" id="3.40.50.1000:FF:000083">
    <property type="entry name" value="Sodium/potassium-transporting ATPase subunit alpha"/>
    <property type="match status" value="1"/>
</dbReference>
<dbReference type="InterPro" id="IPR008250">
    <property type="entry name" value="ATPase_P-typ_transduc_dom_A_sf"/>
</dbReference>
<evidence type="ECO:0000256" key="6">
    <source>
        <dbReference type="ARBA" id="ARBA00022840"/>
    </source>
</evidence>
<dbReference type="Pfam" id="PF00690">
    <property type="entry name" value="Cation_ATPase_N"/>
    <property type="match status" value="1"/>
</dbReference>
<dbReference type="SFLD" id="SFLDS00003">
    <property type="entry name" value="Haloacid_Dehalogenase"/>
    <property type="match status" value="1"/>
</dbReference>
<feature type="domain" description="Cation-transporting P-type ATPase N-terminal" evidence="11">
    <location>
        <begin position="15"/>
        <end position="88"/>
    </location>
</feature>
<dbReference type="SUPFAM" id="SSF81660">
    <property type="entry name" value="Metal cation-transporting ATPase, ATP-binding domain N"/>
    <property type="match status" value="1"/>
</dbReference>
<evidence type="ECO:0000313" key="13">
    <source>
        <dbReference type="Proteomes" id="UP001320898"/>
    </source>
</evidence>
<evidence type="ECO:0000259" key="11">
    <source>
        <dbReference type="SMART" id="SM00831"/>
    </source>
</evidence>
<dbReference type="SUPFAM" id="SSF81653">
    <property type="entry name" value="Calcium ATPase, transduction domain A"/>
    <property type="match status" value="1"/>
</dbReference>
<feature type="transmembrane region" description="Helical" evidence="10">
    <location>
        <begin position="285"/>
        <end position="308"/>
    </location>
</feature>
<reference evidence="12 13" key="1">
    <citation type="submission" date="2022-04" db="EMBL/GenBank/DDBJ databases">
        <authorList>
            <person name="Ye Y.-Q."/>
            <person name="Du Z.-J."/>
        </authorList>
    </citation>
    <scope>NUCLEOTIDE SEQUENCE [LARGE SCALE GENOMIC DNA]</scope>
    <source>
        <strain evidence="12 13">A6E488</strain>
    </source>
</reference>
<comment type="caution">
    <text evidence="12">The sequence shown here is derived from an EMBL/GenBank/DDBJ whole genome shotgun (WGS) entry which is preliminary data.</text>
</comment>
<dbReference type="InterPro" id="IPR050510">
    <property type="entry name" value="Cation_transp_ATPase_P-type"/>
</dbReference>
<evidence type="ECO:0000256" key="4">
    <source>
        <dbReference type="ARBA" id="ARBA00022692"/>
    </source>
</evidence>
<dbReference type="InterPro" id="IPR023214">
    <property type="entry name" value="HAD_sf"/>
</dbReference>
<dbReference type="GO" id="GO:0005524">
    <property type="term" value="F:ATP binding"/>
    <property type="evidence" value="ECO:0007669"/>
    <property type="project" value="UniProtKB-KW"/>
</dbReference>
<feature type="transmembrane region" description="Helical" evidence="10">
    <location>
        <begin position="88"/>
        <end position="108"/>
    </location>
</feature>
<feature type="transmembrane region" description="Helical" evidence="10">
    <location>
        <begin position="60"/>
        <end position="82"/>
    </location>
</feature>
<dbReference type="Gene3D" id="3.40.50.1000">
    <property type="entry name" value="HAD superfamily/HAD-like"/>
    <property type="match status" value="1"/>
</dbReference>
<evidence type="ECO:0000256" key="2">
    <source>
        <dbReference type="ARBA" id="ARBA00005675"/>
    </source>
</evidence>
<dbReference type="PROSITE" id="PS00154">
    <property type="entry name" value="ATPASE_E1_E2"/>
    <property type="match status" value="1"/>
</dbReference>
<evidence type="ECO:0000256" key="7">
    <source>
        <dbReference type="ARBA" id="ARBA00022967"/>
    </source>
</evidence>
<protein>
    <submittedName>
        <fullName evidence="12">HAD-IC family P-type ATPase</fullName>
    </submittedName>
</protein>
<evidence type="ECO:0000256" key="9">
    <source>
        <dbReference type="ARBA" id="ARBA00023136"/>
    </source>
</evidence>
<dbReference type="Pfam" id="PF08282">
    <property type="entry name" value="Hydrolase_3"/>
    <property type="match status" value="1"/>
</dbReference>
<dbReference type="Pfam" id="PF00122">
    <property type="entry name" value="E1-E2_ATPase"/>
    <property type="match status" value="1"/>
</dbReference>
<dbReference type="Gene3D" id="2.70.150.10">
    <property type="entry name" value="Calcium-transporting ATPase, cytoplasmic transduction domain A"/>
    <property type="match status" value="1"/>
</dbReference>
<dbReference type="PANTHER" id="PTHR43294">
    <property type="entry name" value="SODIUM/POTASSIUM-TRANSPORTING ATPASE SUBUNIT ALPHA"/>
    <property type="match status" value="1"/>
</dbReference>
<dbReference type="GO" id="GO:0030007">
    <property type="term" value="P:intracellular potassium ion homeostasis"/>
    <property type="evidence" value="ECO:0007669"/>
    <property type="project" value="TreeGrafter"/>
</dbReference>
<comment type="similarity">
    <text evidence="2">Belongs to the cation transport ATPase (P-type) (TC 3.A.3) family. Type IIA subfamily.</text>
</comment>
<keyword evidence="7" id="KW-1278">Translocase</keyword>
<evidence type="ECO:0000256" key="1">
    <source>
        <dbReference type="ARBA" id="ARBA00004651"/>
    </source>
</evidence>
<dbReference type="InterPro" id="IPR023299">
    <property type="entry name" value="ATPase_P-typ_cyto_dom_N"/>
</dbReference>
<accession>A0AAW5QU07</accession>
<dbReference type="AlphaFoldDB" id="A0AAW5QU07"/>
<gene>
    <name evidence="12" type="ORF">MUB46_06795</name>
</gene>
<name>A0AAW5QU07_9HYPH</name>
<dbReference type="InterPro" id="IPR059000">
    <property type="entry name" value="ATPase_P-type_domA"/>
</dbReference>
<proteinExistence type="inferred from homology"/>
<dbReference type="GO" id="GO:0005391">
    <property type="term" value="F:P-type sodium:potassium-exchanging transporter activity"/>
    <property type="evidence" value="ECO:0007669"/>
    <property type="project" value="TreeGrafter"/>
</dbReference>
<dbReference type="PRINTS" id="PR00119">
    <property type="entry name" value="CATATPASE"/>
</dbReference>
<dbReference type="EMBL" id="JALIDZ010000003">
    <property type="protein sequence ID" value="MCT8971556.1"/>
    <property type="molecule type" value="Genomic_DNA"/>
</dbReference>
<dbReference type="SFLD" id="SFLDF00027">
    <property type="entry name" value="p-type_atpase"/>
    <property type="match status" value="1"/>
</dbReference>
<feature type="transmembrane region" description="Helical" evidence="10">
    <location>
        <begin position="834"/>
        <end position="858"/>
    </location>
</feature>
<evidence type="ECO:0000256" key="8">
    <source>
        <dbReference type="ARBA" id="ARBA00022989"/>
    </source>
</evidence>
<dbReference type="GO" id="GO:1990573">
    <property type="term" value="P:potassium ion import across plasma membrane"/>
    <property type="evidence" value="ECO:0007669"/>
    <property type="project" value="TreeGrafter"/>
</dbReference>
<keyword evidence="3" id="KW-1003">Cell membrane</keyword>
<dbReference type="PANTHER" id="PTHR43294:SF21">
    <property type="entry name" value="CATION TRANSPORTING ATPASE"/>
    <property type="match status" value="1"/>
</dbReference>
<dbReference type="InterPro" id="IPR001757">
    <property type="entry name" value="P_typ_ATPase"/>
</dbReference>
<feature type="transmembrane region" description="Helical" evidence="10">
    <location>
        <begin position="700"/>
        <end position="724"/>
    </location>
</feature>
<keyword evidence="6" id="KW-0067">ATP-binding</keyword>
<evidence type="ECO:0000256" key="3">
    <source>
        <dbReference type="ARBA" id="ARBA00022475"/>
    </source>
</evidence>
<keyword evidence="4 10" id="KW-0812">Transmembrane</keyword>
<keyword evidence="13" id="KW-1185">Reference proteome</keyword>
<feature type="transmembrane region" description="Helical" evidence="10">
    <location>
        <begin position="730"/>
        <end position="751"/>
    </location>
</feature>
<dbReference type="GO" id="GO:0005886">
    <property type="term" value="C:plasma membrane"/>
    <property type="evidence" value="ECO:0007669"/>
    <property type="project" value="UniProtKB-SubCell"/>
</dbReference>
<feature type="transmembrane region" description="Helical" evidence="10">
    <location>
        <begin position="772"/>
        <end position="794"/>
    </location>
</feature>
<dbReference type="Proteomes" id="UP001320898">
    <property type="component" value="Unassembled WGS sequence"/>
</dbReference>
<dbReference type="FunFam" id="3.40.50.1000:FF:000001">
    <property type="entry name" value="Phospholipid-transporting ATPase IC"/>
    <property type="match status" value="1"/>
</dbReference>
<dbReference type="InterPro" id="IPR023298">
    <property type="entry name" value="ATPase_P-typ_TM_dom_sf"/>
</dbReference>
<evidence type="ECO:0000256" key="5">
    <source>
        <dbReference type="ARBA" id="ARBA00022741"/>
    </source>
</evidence>
<dbReference type="SUPFAM" id="SSF56784">
    <property type="entry name" value="HAD-like"/>
    <property type="match status" value="1"/>
</dbReference>
<dbReference type="GO" id="GO:0016887">
    <property type="term" value="F:ATP hydrolysis activity"/>
    <property type="evidence" value="ECO:0007669"/>
    <property type="project" value="InterPro"/>
</dbReference>
<dbReference type="Pfam" id="PF00689">
    <property type="entry name" value="Cation_ATPase_C"/>
    <property type="match status" value="1"/>
</dbReference>
<dbReference type="InterPro" id="IPR006068">
    <property type="entry name" value="ATPase_P-typ_cation-transptr_C"/>
</dbReference>
<dbReference type="GO" id="GO:0006883">
    <property type="term" value="P:intracellular sodium ion homeostasis"/>
    <property type="evidence" value="ECO:0007669"/>
    <property type="project" value="TreeGrafter"/>
</dbReference>
<evidence type="ECO:0000256" key="10">
    <source>
        <dbReference type="SAM" id="Phobius"/>
    </source>
</evidence>
<dbReference type="SUPFAM" id="SSF81665">
    <property type="entry name" value="Calcium ATPase, transmembrane domain M"/>
    <property type="match status" value="1"/>
</dbReference>
<evidence type="ECO:0000313" key="12">
    <source>
        <dbReference type="EMBL" id="MCT8971556.1"/>
    </source>
</evidence>
<dbReference type="Gene3D" id="3.40.1110.10">
    <property type="entry name" value="Calcium-transporting ATPase, cytoplasmic domain N"/>
    <property type="match status" value="1"/>
</dbReference>
<feature type="transmembrane region" description="Helical" evidence="10">
    <location>
        <begin position="870"/>
        <end position="889"/>
    </location>
</feature>
<keyword evidence="5" id="KW-0547">Nucleotide-binding</keyword>
<comment type="subcellular location">
    <subcellularLocation>
        <location evidence="1">Cell membrane</location>
        <topology evidence="1">Multi-pass membrane protein</topology>
    </subcellularLocation>
</comment>
<dbReference type="InterPro" id="IPR018303">
    <property type="entry name" value="ATPase_P-typ_P_site"/>
</dbReference>
<keyword evidence="9 10" id="KW-0472">Membrane</keyword>
<feature type="transmembrane region" description="Helical" evidence="10">
    <location>
        <begin position="255"/>
        <end position="273"/>
    </location>
</feature>